<keyword evidence="3" id="KW-1185">Reference proteome</keyword>
<gene>
    <name evidence="2" type="ORF">CRENBAI_022874</name>
</gene>
<dbReference type="AlphaFoldDB" id="A0AAV9RI06"/>
<comment type="caution">
    <text evidence="2">The sequence shown here is derived from an EMBL/GenBank/DDBJ whole genome shotgun (WGS) entry which is preliminary data.</text>
</comment>
<dbReference type="Proteomes" id="UP001311232">
    <property type="component" value="Unassembled WGS sequence"/>
</dbReference>
<evidence type="ECO:0000313" key="2">
    <source>
        <dbReference type="EMBL" id="KAK5608635.1"/>
    </source>
</evidence>
<feature type="compositionally biased region" description="Basic and acidic residues" evidence="1">
    <location>
        <begin position="69"/>
        <end position="109"/>
    </location>
</feature>
<evidence type="ECO:0000256" key="1">
    <source>
        <dbReference type="SAM" id="MobiDB-lite"/>
    </source>
</evidence>
<accession>A0AAV9RI06</accession>
<dbReference type="EMBL" id="JAHHUM010001795">
    <property type="protein sequence ID" value="KAK5608635.1"/>
    <property type="molecule type" value="Genomic_DNA"/>
</dbReference>
<feature type="compositionally biased region" description="Basic and acidic residues" evidence="1">
    <location>
        <begin position="158"/>
        <end position="172"/>
    </location>
</feature>
<feature type="compositionally biased region" description="Polar residues" evidence="1">
    <location>
        <begin position="173"/>
        <end position="182"/>
    </location>
</feature>
<protein>
    <submittedName>
        <fullName evidence="2">Uncharacterized protein</fullName>
    </submittedName>
</protein>
<organism evidence="2 3">
    <name type="scientific">Crenichthys baileyi</name>
    <name type="common">White River springfish</name>
    <dbReference type="NCBI Taxonomy" id="28760"/>
    <lineage>
        <taxon>Eukaryota</taxon>
        <taxon>Metazoa</taxon>
        <taxon>Chordata</taxon>
        <taxon>Craniata</taxon>
        <taxon>Vertebrata</taxon>
        <taxon>Euteleostomi</taxon>
        <taxon>Actinopterygii</taxon>
        <taxon>Neopterygii</taxon>
        <taxon>Teleostei</taxon>
        <taxon>Neoteleostei</taxon>
        <taxon>Acanthomorphata</taxon>
        <taxon>Ovalentaria</taxon>
        <taxon>Atherinomorphae</taxon>
        <taxon>Cyprinodontiformes</taxon>
        <taxon>Goodeidae</taxon>
        <taxon>Crenichthys</taxon>
    </lineage>
</organism>
<feature type="region of interest" description="Disordered" evidence="1">
    <location>
        <begin position="1"/>
        <end position="182"/>
    </location>
</feature>
<feature type="compositionally biased region" description="Basic residues" evidence="1">
    <location>
        <begin position="51"/>
        <end position="68"/>
    </location>
</feature>
<sequence length="182" mass="19773">MPGVQHDLGMGTGTEGIQGLPGDPDKKGCPADRGPGQGRTDVLFSRGQEKTKHKNGPRGFPKKTWSRKVKLEGETDKDKGDTKNTEDTSDEDHKEINEVTRNSEVKPEPKLSLNGVIEAKLEPENVSTKAQSIKEEPVEAADSKFTLSEPAPTCVAVKGEEVRKGESEETRSPKNTPQVKSL</sequence>
<reference evidence="2 3" key="1">
    <citation type="submission" date="2021-06" db="EMBL/GenBank/DDBJ databases">
        <authorList>
            <person name="Palmer J.M."/>
        </authorList>
    </citation>
    <scope>NUCLEOTIDE SEQUENCE [LARGE SCALE GENOMIC DNA]</scope>
    <source>
        <strain evidence="2 3">MEX-2019</strain>
        <tissue evidence="2">Muscle</tissue>
    </source>
</reference>
<proteinExistence type="predicted"/>
<evidence type="ECO:0000313" key="3">
    <source>
        <dbReference type="Proteomes" id="UP001311232"/>
    </source>
</evidence>
<name>A0AAV9RI06_9TELE</name>